<feature type="non-terminal residue" evidence="1">
    <location>
        <position position="1"/>
    </location>
</feature>
<feature type="non-terminal residue" evidence="1">
    <location>
        <position position="73"/>
    </location>
</feature>
<proteinExistence type="predicted"/>
<organism evidence="1 2">
    <name type="scientific">Cetraspora pellucida</name>
    <dbReference type="NCBI Taxonomy" id="1433469"/>
    <lineage>
        <taxon>Eukaryota</taxon>
        <taxon>Fungi</taxon>
        <taxon>Fungi incertae sedis</taxon>
        <taxon>Mucoromycota</taxon>
        <taxon>Glomeromycotina</taxon>
        <taxon>Glomeromycetes</taxon>
        <taxon>Diversisporales</taxon>
        <taxon>Gigasporaceae</taxon>
        <taxon>Cetraspora</taxon>
    </lineage>
</organism>
<gene>
    <name evidence="1" type="ORF">SPELUC_LOCUS16706</name>
</gene>
<reference evidence="1" key="1">
    <citation type="submission" date="2021-06" db="EMBL/GenBank/DDBJ databases">
        <authorList>
            <person name="Kallberg Y."/>
            <person name="Tangrot J."/>
            <person name="Rosling A."/>
        </authorList>
    </citation>
    <scope>NUCLEOTIDE SEQUENCE</scope>
    <source>
        <strain evidence="1">28 12/20/2015</strain>
    </source>
</reference>
<dbReference type="EMBL" id="CAJVPW010063652">
    <property type="protein sequence ID" value="CAG8784966.1"/>
    <property type="molecule type" value="Genomic_DNA"/>
</dbReference>
<accession>A0ACA9RAZ4</accession>
<sequence length="73" mass="8426">YNETKEAYIERISNEKIIDFICWNKIDEREFLETGGSGVIIKAELIENNLTVVLKTVAISEETNSDNDEFIKE</sequence>
<evidence type="ECO:0000313" key="1">
    <source>
        <dbReference type="EMBL" id="CAG8784966.1"/>
    </source>
</evidence>
<evidence type="ECO:0000313" key="2">
    <source>
        <dbReference type="Proteomes" id="UP000789366"/>
    </source>
</evidence>
<protein>
    <submittedName>
        <fullName evidence="1">7433_t:CDS:1</fullName>
    </submittedName>
</protein>
<name>A0ACA9RAZ4_9GLOM</name>
<dbReference type="Proteomes" id="UP000789366">
    <property type="component" value="Unassembled WGS sequence"/>
</dbReference>
<keyword evidence="2" id="KW-1185">Reference proteome</keyword>
<comment type="caution">
    <text evidence="1">The sequence shown here is derived from an EMBL/GenBank/DDBJ whole genome shotgun (WGS) entry which is preliminary data.</text>
</comment>